<dbReference type="Pfam" id="PF00450">
    <property type="entry name" value="Peptidase_S10"/>
    <property type="match status" value="1"/>
</dbReference>
<evidence type="ECO:0000313" key="9">
    <source>
        <dbReference type="Proteomes" id="UP000466442"/>
    </source>
</evidence>
<dbReference type="SUPFAM" id="SSF53474">
    <property type="entry name" value="alpha/beta-Hydrolases"/>
    <property type="match status" value="1"/>
</dbReference>
<evidence type="ECO:0000256" key="4">
    <source>
        <dbReference type="ARBA" id="ARBA00022729"/>
    </source>
</evidence>
<keyword evidence="5 7" id="KW-0378">Hydrolase</keyword>
<dbReference type="InterPro" id="IPR029058">
    <property type="entry name" value="AB_hydrolase_fold"/>
</dbReference>
<dbReference type="EMBL" id="WIXP02000004">
    <property type="protein sequence ID" value="KAF6211952.1"/>
    <property type="molecule type" value="Genomic_DNA"/>
</dbReference>
<sequence length="399" mass="45818">MVEDDDVESYAGYLTVNEELQSNMYFWFFPAENNRHNAPVVLWLQGGPGASSLYATFYENGPFFITKDLKLEKRSHYWSQELNVIYIDNPVGTGFSFTNHESGYATNQTDVGRDLYEALSQFFQLFPEYRMNNFFISGESYAGKYIPSLAHTIHEKNPMADEKINLKGIAIGDGLVDPKNMMVYSDYLYQHGLTDDNLYATLKAMENKTVKYIDEQNFHNATAEFWNILGVLHEVSGPIDQYDYLKAGVDDISENATSAYLNQTSVRRSLHVGNLSYSNGEKVQNKLYEDVMKSVAPWLEELMDEYRVMLYNGQLDIICAYPLTVNYIKLLKWSGAEEYRKAPRKQWFVGEDLAGYTKSVGNFTEVLVRNAGHMVPADQPLWALDLITRFTNNIPFDRR</sequence>
<reference evidence="8" key="1">
    <citation type="journal article" date="2021" name="Mol. Ecol. Resour.">
        <title>Apolygus lucorum genome provides insights into omnivorousness and mesophyll feeding.</title>
        <authorList>
            <person name="Liu Y."/>
            <person name="Liu H."/>
            <person name="Wang H."/>
            <person name="Huang T."/>
            <person name="Liu B."/>
            <person name="Yang B."/>
            <person name="Yin L."/>
            <person name="Li B."/>
            <person name="Zhang Y."/>
            <person name="Zhang S."/>
            <person name="Jiang F."/>
            <person name="Zhang X."/>
            <person name="Ren Y."/>
            <person name="Wang B."/>
            <person name="Wang S."/>
            <person name="Lu Y."/>
            <person name="Wu K."/>
            <person name="Fan W."/>
            <person name="Wang G."/>
        </authorList>
    </citation>
    <scope>NUCLEOTIDE SEQUENCE</scope>
    <source>
        <strain evidence="8">12Hb</strain>
    </source>
</reference>
<evidence type="ECO:0000256" key="5">
    <source>
        <dbReference type="ARBA" id="ARBA00022801"/>
    </source>
</evidence>
<gene>
    <name evidence="8" type="ORF">GE061_012469</name>
</gene>
<evidence type="ECO:0000256" key="3">
    <source>
        <dbReference type="ARBA" id="ARBA00022670"/>
    </source>
</evidence>
<keyword evidence="2 7" id="KW-0121">Carboxypeptidase</keyword>
<dbReference type="PANTHER" id="PTHR11802:SF472">
    <property type="entry name" value="SERINE CARBOXYPEPTIDASE CPVL-RELATED"/>
    <property type="match status" value="1"/>
</dbReference>
<evidence type="ECO:0000256" key="1">
    <source>
        <dbReference type="ARBA" id="ARBA00009431"/>
    </source>
</evidence>
<dbReference type="InterPro" id="IPR033124">
    <property type="entry name" value="Ser_caboxypep_his_AS"/>
</dbReference>
<protein>
    <recommendedName>
        <fullName evidence="7">Carboxypeptidase</fullName>
        <ecNumber evidence="7">3.4.16.-</ecNumber>
    </recommendedName>
</protein>
<dbReference type="PANTHER" id="PTHR11802">
    <property type="entry name" value="SERINE PROTEASE FAMILY S10 SERINE CARBOXYPEPTIDASE"/>
    <property type="match status" value="1"/>
</dbReference>
<dbReference type="GO" id="GO:0006508">
    <property type="term" value="P:proteolysis"/>
    <property type="evidence" value="ECO:0007669"/>
    <property type="project" value="UniProtKB-KW"/>
</dbReference>
<evidence type="ECO:0000256" key="6">
    <source>
        <dbReference type="ARBA" id="ARBA00023180"/>
    </source>
</evidence>
<comment type="similarity">
    <text evidence="1 7">Belongs to the peptidase S10 family.</text>
</comment>
<dbReference type="InterPro" id="IPR018202">
    <property type="entry name" value="Ser_caboxypep_ser_AS"/>
</dbReference>
<dbReference type="PRINTS" id="PR00724">
    <property type="entry name" value="CRBOXYPTASEC"/>
</dbReference>
<evidence type="ECO:0000256" key="2">
    <source>
        <dbReference type="ARBA" id="ARBA00022645"/>
    </source>
</evidence>
<dbReference type="InterPro" id="IPR001563">
    <property type="entry name" value="Peptidase_S10"/>
</dbReference>
<dbReference type="FunFam" id="3.40.50.1820:FF:000096">
    <property type="entry name" value="Carboxypeptidase vitellogenic-like"/>
    <property type="match status" value="1"/>
</dbReference>
<dbReference type="GO" id="GO:0004185">
    <property type="term" value="F:serine-type carboxypeptidase activity"/>
    <property type="evidence" value="ECO:0007669"/>
    <property type="project" value="UniProtKB-UniRule"/>
</dbReference>
<keyword evidence="9" id="KW-1185">Reference proteome</keyword>
<accession>A0A8S9XSC4</accession>
<keyword evidence="6" id="KW-0325">Glycoprotein</keyword>
<evidence type="ECO:0000256" key="7">
    <source>
        <dbReference type="RuleBase" id="RU361156"/>
    </source>
</evidence>
<keyword evidence="3 7" id="KW-0645">Protease</keyword>
<dbReference type="Gene3D" id="3.40.50.1820">
    <property type="entry name" value="alpha/beta hydrolase"/>
    <property type="match status" value="1"/>
</dbReference>
<dbReference type="OrthoDB" id="443318at2759"/>
<comment type="caution">
    <text evidence="8">The sequence shown here is derived from an EMBL/GenBank/DDBJ whole genome shotgun (WGS) entry which is preliminary data.</text>
</comment>
<dbReference type="AlphaFoldDB" id="A0A8S9XSC4"/>
<dbReference type="PROSITE" id="PS00131">
    <property type="entry name" value="CARBOXYPEPT_SER_SER"/>
    <property type="match status" value="1"/>
</dbReference>
<proteinExistence type="inferred from homology"/>
<name>A0A8S9XSC4_APOLU</name>
<keyword evidence="4" id="KW-0732">Signal</keyword>
<dbReference type="EC" id="3.4.16.-" evidence="7"/>
<dbReference type="PROSITE" id="PS00560">
    <property type="entry name" value="CARBOXYPEPT_SER_HIS"/>
    <property type="match status" value="1"/>
</dbReference>
<dbReference type="Proteomes" id="UP000466442">
    <property type="component" value="Unassembled WGS sequence"/>
</dbReference>
<organism evidence="8 9">
    <name type="scientific">Apolygus lucorum</name>
    <name type="common">Small green plant bug</name>
    <name type="synonym">Lygocoris lucorum</name>
    <dbReference type="NCBI Taxonomy" id="248454"/>
    <lineage>
        <taxon>Eukaryota</taxon>
        <taxon>Metazoa</taxon>
        <taxon>Ecdysozoa</taxon>
        <taxon>Arthropoda</taxon>
        <taxon>Hexapoda</taxon>
        <taxon>Insecta</taxon>
        <taxon>Pterygota</taxon>
        <taxon>Neoptera</taxon>
        <taxon>Paraneoptera</taxon>
        <taxon>Hemiptera</taxon>
        <taxon>Heteroptera</taxon>
        <taxon>Panheteroptera</taxon>
        <taxon>Cimicomorpha</taxon>
        <taxon>Miridae</taxon>
        <taxon>Mirini</taxon>
        <taxon>Apolygus</taxon>
    </lineage>
</organism>
<evidence type="ECO:0000313" key="8">
    <source>
        <dbReference type="EMBL" id="KAF6211952.1"/>
    </source>
</evidence>